<dbReference type="InterPro" id="IPR026057">
    <property type="entry name" value="TBL_C"/>
</dbReference>
<proteinExistence type="inferred from homology"/>
<comment type="similarity">
    <text evidence="1">Belongs to the PC-esterase family. TBL subfamily.</text>
</comment>
<evidence type="ECO:0000256" key="1">
    <source>
        <dbReference type="ARBA" id="ARBA00007727"/>
    </source>
</evidence>
<dbReference type="GO" id="GO:0016740">
    <property type="term" value="F:transferase activity"/>
    <property type="evidence" value="ECO:0007669"/>
    <property type="project" value="InterPro"/>
</dbReference>
<accession>A0A0M0J5Y4</accession>
<keyword evidence="4" id="KW-1185">Reference proteome</keyword>
<dbReference type="Pfam" id="PF13839">
    <property type="entry name" value="PC-Esterase"/>
    <property type="match status" value="1"/>
</dbReference>
<organism evidence="3 4">
    <name type="scientific">Chrysochromulina tobinii</name>
    <dbReference type="NCBI Taxonomy" id="1460289"/>
    <lineage>
        <taxon>Eukaryota</taxon>
        <taxon>Haptista</taxon>
        <taxon>Haptophyta</taxon>
        <taxon>Prymnesiophyceae</taxon>
        <taxon>Prymnesiales</taxon>
        <taxon>Chrysochromulinaceae</taxon>
        <taxon>Chrysochromulina</taxon>
    </lineage>
</organism>
<name>A0A0M0J5Y4_9EUKA</name>
<dbReference type="EMBL" id="JWZX01003318">
    <property type="protein sequence ID" value="KOO21991.1"/>
    <property type="molecule type" value="Genomic_DNA"/>
</dbReference>
<protein>
    <recommendedName>
        <fullName evidence="2">Trichome birefringence-like C-terminal domain-containing protein</fullName>
    </recommendedName>
</protein>
<evidence type="ECO:0000313" key="4">
    <source>
        <dbReference type="Proteomes" id="UP000037460"/>
    </source>
</evidence>
<dbReference type="Proteomes" id="UP000037460">
    <property type="component" value="Unassembled WGS sequence"/>
</dbReference>
<feature type="domain" description="Trichome birefringence-like C-terminal" evidence="2">
    <location>
        <begin position="89"/>
        <end position="161"/>
    </location>
</feature>
<sequence>MEGAIHLERVLKPSAQLVFRTTNIGHYACENASRPLRSRKEAWEQLTSHGRDIWGWQVAKGSEGHVRHADMFKDKYHWRGPPLFEHEWAAAAHATGTLGQRFAFLNVSFMDARADGHVASSMRYSPTTGEFSGPTKTGFPIDCLHYCYPGPTDFWALALYNLLLNNERYAGAATK</sequence>
<evidence type="ECO:0000259" key="2">
    <source>
        <dbReference type="Pfam" id="PF13839"/>
    </source>
</evidence>
<dbReference type="AlphaFoldDB" id="A0A0M0J5Y4"/>
<reference evidence="4" key="1">
    <citation type="journal article" date="2015" name="PLoS Genet.">
        <title>Genome Sequence and Transcriptome Analyses of Chrysochromulina tobin: Metabolic Tools for Enhanced Algal Fitness in the Prominent Order Prymnesiales (Haptophyceae).</title>
        <authorList>
            <person name="Hovde B.T."/>
            <person name="Deodato C.R."/>
            <person name="Hunsperger H.M."/>
            <person name="Ryken S.A."/>
            <person name="Yost W."/>
            <person name="Jha R.K."/>
            <person name="Patterson J."/>
            <person name="Monnat R.J. Jr."/>
            <person name="Barlow S.B."/>
            <person name="Starkenburg S.R."/>
            <person name="Cattolico R.A."/>
        </authorList>
    </citation>
    <scope>NUCLEOTIDE SEQUENCE</scope>
    <source>
        <strain evidence="4">CCMP291</strain>
    </source>
</reference>
<comment type="caution">
    <text evidence="3">The sequence shown here is derived from an EMBL/GenBank/DDBJ whole genome shotgun (WGS) entry which is preliminary data.</text>
</comment>
<evidence type="ECO:0000313" key="3">
    <source>
        <dbReference type="EMBL" id="KOO21991.1"/>
    </source>
</evidence>
<dbReference type="OrthoDB" id="630188at2759"/>
<gene>
    <name evidence="3" type="ORF">Ctob_000455</name>
</gene>